<protein>
    <recommendedName>
        <fullName evidence="6">G-protein coupled receptors family 1 profile domain-containing protein</fullName>
    </recommendedName>
</protein>
<dbReference type="GO" id="GO:0016020">
    <property type="term" value="C:membrane"/>
    <property type="evidence" value="ECO:0007669"/>
    <property type="project" value="UniProtKB-SubCell"/>
</dbReference>
<dbReference type="PANTHER" id="PTHR46709:SF3">
    <property type="entry name" value="G-PROTEIN COUPLED RECEPTORS FAMILY 1 PROFILE DOMAIN-CONTAINING PROTEIN"/>
    <property type="match status" value="1"/>
</dbReference>
<feature type="domain" description="G-protein coupled receptors family 1 profile" evidence="6">
    <location>
        <begin position="1"/>
        <end position="140"/>
    </location>
</feature>
<dbReference type="InterPro" id="IPR017452">
    <property type="entry name" value="GPCR_Rhodpsn_7TM"/>
</dbReference>
<keyword evidence="3 5" id="KW-1133">Transmembrane helix</keyword>
<dbReference type="STRING" id="2018661.A0A2A2KFH9"/>
<evidence type="ECO:0000259" key="6">
    <source>
        <dbReference type="PROSITE" id="PS50262"/>
    </source>
</evidence>
<dbReference type="AlphaFoldDB" id="A0A2A2KFH9"/>
<comment type="caution">
    <text evidence="7">The sequence shown here is derived from an EMBL/GenBank/DDBJ whole genome shotgun (WGS) entry which is preliminary data.</text>
</comment>
<keyword evidence="2 5" id="KW-0812">Transmembrane</keyword>
<accession>A0A2A2KFH9</accession>
<dbReference type="EMBL" id="LIAE01008744">
    <property type="protein sequence ID" value="PAV72642.1"/>
    <property type="molecule type" value="Genomic_DNA"/>
</dbReference>
<dbReference type="Gene3D" id="1.20.1070.10">
    <property type="entry name" value="Rhodopsin 7-helix transmembrane proteins"/>
    <property type="match status" value="1"/>
</dbReference>
<evidence type="ECO:0000256" key="4">
    <source>
        <dbReference type="ARBA" id="ARBA00023136"/>
    </source>
</evidence>
<proteinExistence type="predicted"/>
<evidence type="ECO:0000256" key="5">
    <source>
        <dbReference type="SAM" id="Phobius"/>
    </source>
</evidence>
<dbReference type="Proteomes" id="UP000218231">
    <property type="component" value="Unassembled WGS sequence"/>
</dbReference>
<evidence type="ECO:0000313" key="7">
    <source>
        <dbReference type="EMBL" id="PAV72642.1"/>
    </source>
</evidence>
<dbReference type="OrthoDB" id="5849663at2759"/>
<feature type="transmembrane region" description="Helical" evidence="5">
    <location>
        <begin position="117"/>
        <end position="143"/>
    </location>
</feature>
<evidence type="ECO:0000256" key="3">
    <source>
        <dbReference type="ARBA" id="ARBA00022989"/>
    </source>
</evidence>
<evidence type="ECO:0000256" key="2">
    <source>
        <dbReference type="ARBA" id="ARBA00022692"/>
    </source>
</evidence>
<dbReference type="SUPFAM" id="SSF81321">
    <property type="entry name" value="Family A G protein-coupled receptor-like"/>
    <property type="match status" value="1"/>
</dbReference>
<gene>
    <name evidence="7" type="ORF">WR25_21095</name>
</gene>
<evidence type="ECO:0000256" key="1">
    <source>
        <dbReference type="ARBA" id="ARBA00004370"/>
    </source>
</evidence>
<organism evidence="7 8">
    <name type="scientific">Diploscapter pachys</name>
    <dbReference type="NCBI Taxonomy" id="2018661"/>
    <lineage>
        <taxon>Eukaryota</taxon>
        <taxon>Metazoa</taxon>
        <taxon>Ecdysozoa</taxon>
        <taxon>Nematoda</taxon>
        <taxon>Chromadorea</taxon>
        <taxon>Rhabditida</taxon>
        <taxon>Rhabditina</taxon>
        <taxon>Rhabditomorpha</taxon>
        <taxon>Rhabditoidea</taxon>
        <taxon>Rhabditidae</taxon>
        <taxon>Diploscapter</taxon>
    </lineage>
</organism>
<evidence type="ECO:0000313" key="8">
    <source>
        <dbReference type="Proteomes" id="UP000218231"/>
    </source>
</evidence>
<dbReference type="PROSITE" id="PS50262">
    <property type="entry name" value="G_PROTEIN_RECEP_F1_2"/>
    <property type="match status" value="1"/>
</dbReference>
<comment type="subcellular location">
    <subcellularLocation>
        <location evidence="1">Membrane</location>
    </subcellularLocation>
</comment>
<dbReference type="PANTHER" id="PTHR46709">
    <property type="entry name" value="PROTEIN CBG23488-RELATED"/>
    <property type="match status" value="1"/>
</dbReference>
<keyword evidence="8" id="KW-1185">Reference proteome</keyword>
<reference evidence="7 8" key="1">
    <citation type="journal article" date="2017" name="Curr. Biol.">
        <title>Genome architecture and evolution of a unichromosomal asexual nematode.</title>
        <authorList>
            <person name="Fradin H."/>
            <person name="Zegar C."/>
            <person name="Gutwein M."/>
            <person name="Lucas J."/>
            <person name="Kovtun M."/>
            <person name="Corcoran D."/>
            <person name="Baugh L.R."/>
            <person name="Kiontke K."/>
            <person name="Gunsalus K."/>
            <person name="Fitch D.H."/>
            <person name="Piano F."/>
        </authorList>
    </citation>
    <scope>NUCLEOTIDE SEQUENCE [LARGE SCALE GENOMIC DNA]</scope>
    <source>
        <strain evidence="7">PF1309</strain>
    </source>
</reference>
<name>A0A2A2KFH9_9BILA</name>
<feature type="transmembrane region" description="Helical" evidence="5">
    <location>
        <begin position="22"/>
        <end position="42"/>
    </location>
</feature>
<sequence>MEKYVDLTPIANSFLYGSVYKFWLRQLVTVFAPFALLTIINLKTILQLKKHLTPKASLRTDNDYRARRSLGKTQVRSATRSLLFLCLLYLLSNLPNVIISSIEFIDMEKLQTTYLDLYLFVTDLISFLVVCACALRLPIYLACNAEIRQLVQKSFFSFAHKSSFKLGSLLKSPDRSLHDEIHSFEQFL</sequence>
<keyword evidence="4 5" id="KW-0472">Membrane</keyword>
<feature type="transmembrane region" description="Helical" evidence="5">
    <location>
        <begin position="82"/>
        <end position="105"/>
    </location>
</feature>